<evidence type="ECO:0000313" key="4">
    <source>
        <dbReference type="Proteomes" id="UP000534306"/>
    </source>
</evidence>
<accession>A0A7Y4P0B1</accession>
<dbReference type="SUPFAM" id="SSF52266">
    <property type="entry name" value="SGNH hydrolase"/>
    <property type="match status" value="1"/>
</dbReference>
<proteinExistence type="predicted"/>
<keyword evidence="4" id="KW-1185">Reference proteome</keyword>
<dbReference type="Proteomes" id="UP000534306">
    <property type="component" value="Unassembled WGS sequence"/>
</dbReference>
<gene>
    <name evidence="3" type="ORF">HPO96_11915</name>
</gene>
<feature type="domain" description="SsfX3-like N-terminal" evidence="2">
    <location>
        <begin position="19"/>
        <end position="148"/>
    </location>
</feature>
<evidence type="ECO:0000259" key="1">
    <source>
        <dbReference type="Pfam" id="PF13472"/>
    </source>
</evidence>
<dbReference type="Pfam" id="PF13472">
    <property type="entry name" value="Lipase_GDSL_2"/>
    <property type="match status" value="1"/>
</dbReference>
<organism evidence="3 4">
    <name type="scientific">Kribbella sandramycini</name>
    <dbReference type="NCBI Taxonomy" id="60450"/>
    <lineage>
        <taxon>Bacteria</taxon>
        <taxon>Bacillati</taxon>
        <taxon>Actinomycetota</taxon>
        <taxon>Actinomycetes</taxon>
        <taxon>Propionibacteriales</taxon>
        <taxon>Kribbellaceae</taxon>
        <taxon>Kribbella</taxon>
    </lineage>
</organism>
<dbReference type="InterPro" id="IPR048977">
    <property type="entry name" value="SsfX3-like_N"/>
</dbReference>
<dbReference type="InterPro" id="IPR036514">
    <property type="entry name" value="SGNH_hydro_sf"/>
</dbReference>
<comment type="caution">
    <text evidence="3">The sequence shown here is derived from an EMBL/GenBank/DDBJ whole genome shotgun (WGS) entry which is preliminary data.</text>
</comment>
<dbReference type="Gene3D" id="2.60.120.260">
    <property type="entry name" value="Galactose-binding domain-like"/>
    <property type="match status" value="1"/>
</dbReference>
<dbReference type="Pfam" id="PF21181">
    <property type="entry name" value="SsfX3_N"/>
    <property type="match status" value="1"/>
</dbReference>
<name>A0A7Y4P0B1_9ACTN</name>
<dbReference type="EMBL" id="JABJRC010000002">
    <property type="protein sequence ID" value="NOL40955.1"/>
    <property type="molecule type" value="Genomic_DNA"/>
</dbReference>
<reference evidence="3 4" key="1">
    <citation type="submission" date="2020-05" db="EMBL/GenBank/DDBJ databases">
        <title>Genome sequence of Kribbella sandramycini ATCC 39419.</title>
        <authorList>
            <person name="Maclea K.S."/>
            <person name="Fair J.L."/>
        </authorList>
    </citation>
    <scope>NUCLEOTIDE SEQUENCE [LARGE SCALE GENOMIC DNA]</scope>
    <source>
        <strain evidence="3 4">ATCC 39419</strain>
    </source>
</reference>
<feature type="domain" description="SGNH hydrolase-type esterase" evidence="1">
    <location>
        <begin position="177"/>
        <end position="368"/>
    </location>
</feature>
<dbReference type="Gene3D" id="3.40.50.1110">
    <property type="entry name" value="SGNH hydrolase"/>
    <property type="match status" value="1"/>
</dbReference>
<dbReference type="AlphaFoldDB" id="A0A7Y4P0B1"/>
<evidence type="ECO:0000259" key="2">
    <source>
        <dbReference type="Pfam" id="PF21181"/>
    </source>
</evidence>
<evidence type="ECO:0000313" key="3">
    <source>
        <dbReference type="EMBL" id="NOL40955.1"/>
    </source>
</evidence>
<dbReference type="InterPro" id="IPR013830">
    <property type="entry name" value="SGNH_hydro"/>
</dbReference>
<sequence length="389" mass="41237">MAGKATAVITTPITTALLRGAIELEPTDRGVLPHRLPAWARREYVDPQLEMAESQSSGMRLVFRTDATVVELVTIPTKRAYVGVPPRPDGVYDVLVDGVLVAQGTAVGGDVLTLDMATGETSFTRGEPTTVRFELPGAAKTVEIWLPHDETTELVALRTDSPVEPVPATGPVWLHHGSSISHGSNATHPTATWPALVAAATGVQLVNLGYSGSAYLQPFIARTIRDTPADLISLKLGINIVNSDALRMRAFTPAVHGFLDTIRDGHPATPLLVISPLLAPIHESTPGPTAPNLANGALTFTATGDPADVPAGKLTLRTIRAELARIVAQRAASDPNLHHLDGRTLYGDPDTPTHPLPDALHPDHPTHALIAHRFTTTAFAPKGPFAQPT</sequence>
<protein>
    <submittedName>
        <fullName evidence="3">Lipase</fullName>
    </submittedName>
</protein>